<accession>A0ABV5URJ0</accession>
<dbReference type="Proteomes" id="UP001589536">
    <property type="component" value="Unassembled WGS sequence"/>
</dbReference>
<reference evidence="1 2" key="1">
    <citation type="submission" date="2024-09" db="EMBL/GenBank/DDBJ databases">
        <authorList>
            <person name="Sun Q."/>
            <person name="Mori K."/>
        </authorList>
    </citation>
    <scope>NUCLEOTIDE SEQUENCE [LARGE SCALE GENOMIC DNA]</scope>
    <source>
        <strain evidence="1 2">JCM 13519</strain>
    </source>
</reference>
<evidence type="ECO:0000313" key="1">
    <source>
        <dbReference type="EMBL" id="MFB9714310.1"/>
    </source>
</evidence>
<name>A0ABV5URJ0_9MICC</name>
<sequence length="118" mass="12856">MSGVEKIMIDRLLTPEVMAAVDPVLAALGLEAAERERESFVDCLTWIQMFGSTAGPFHGIGGAAMTHFRLTVVHSPAAMILFANNERFGPARLYGVAKYDRLVLEGRGWEAFTAVPAF</sequence>
<evidence type="ECO:0000313" key="2">
    <source>
        <dbReference type="Proteomes" id="UP001589536"/>
    </source>
</evidence>
<organism evidence="1 2">
    <name type="scientific">Arthrobacter methylotrophus</name>
    <dbReference type="NCBI Taxonomy" id="121291"/>
    <lineage>
        <taxon>Bacteria</taxon>
        <taxon>Bacillati</taxon>
        <taxon>Actinomycetota</taxon>
        <taxon>Actinomycetes</taxon>
        <taxon>Micrococcales</taxon>
        <taxon>Micrococcaceae</taxon>
        <taxon>Arthrobacter</taxon>
    </lineage>
</organism>
<protein>
    <recommendedName>
        <fullName evidence="3">DUF1801 domain-containing protein</fullName>
    </recommendedName>
</protein>
<keyword evidence="2" id="KW-1185">Reference proteome</keyword>
<evidence type="ECO:0008006" key="3">
    <source>
        <dbReference type="Google" id="ProtNLM"/>
    </source>
</evidence>
<comment type="caution">
    <text evidence="1">The sequence shown here is derived from an EMBL/GenBank/DDBJ whole genome shotgun (WGS) entry which is preliminary data.</text>
</comment>
<dbReference type="RefSeq" id="WP_345044381.1">
    <property type="nucleotide sequence ID" value="NZ_BAABED010000001.1"/>
</dbReference>
<proteinExistence type="predicted"/>
<gene>
    <name evidence="1" type="ORF">ACFFPI_09265</name>
</gene>
<dbReference type="EMBL" id="JBHMBH010000019">
    <property type="protein sequence ID" value="MFB9714310.1"/>
    <property type="molecule type" value="Genomic_DNA"/>
</dbReference>